<name>A0A0D7BCP1_9AGAR</name>
<feature type="transmembrane region" description="Helical" evidence="1">
    <location>
        <begin position="148"/>
        <end position="170"/>
    </location>
</feature>
<evidence type="ECO:0000256" key="2">
    <source>
        <dbReference type="SAM" id="SignalP"/>
    </source>
</evidence>
<organism evidence="3 4">
    <name type="scientific">Cylindrobasidium torrendii FP15055 ss-10</name>
    <dbReference type="NCBI Taxonomy" id="1314674"/>
    <lineage>
        <taxon>Eukaryota</taxon>
        <taxon>Fungi</taxon>
        <taxon>Dikarya</taxon>
        <taxon>Basidiomycota</taxon>
        <taxon>Agaricomycotina</taxon>
        <taxon>Agaricomycetes</taxon>
        <taxon>Agaricomycetidae</taxon>
        <taxon>Agaricales</taxon>
        <taxon>Marasmiineae</taxon>
        <taxon>Physalacriaceae</taxon>
        <taxon>Cylindrobasidium</taxon>
    </lineage>
</organism>
<keyword evidence="1" id="KW-0472">Membrane</keyword>
<feature type="chain" id="PRO_5002316861" evidence="2">
    <location>
        <begin position="19"/>
        <end position="220"/>
    </location>
</feature>
<keyword evidence="1" id="KW-1133">Transmembrane helix</keyword>
<accession>A0A0D7BCP1</accession>
<gene>
    <name evidence="3" type="ORF">CYLTODRAFT_443608</name>
</gene>
<dbReference type="Proteomes" id="UP000054007">
    <property type="component" value="Unassembled WGS sequence"/>
</dbReference>
<reference evidence="3 4" key="1">
    <citation type="journal article" date="2015" name="Fungal Genet. Biol.">
        <title>Evolution of novel wood decay mechanisms in Agaricales revealed by the genome sequences of Fistulina hepatica and Cylindrobasidium torrendii.</title>
        <authorList>
            <person name="Floudas D."/>
            <person name="Held B.W."/>
            <person name="Riley R."/>
            <person name="Nagy L.G."/>
            <person name="Koehler G."/>
            <person name="Ransdell A.S."/>
            <person name="Younus H."/>
            <person name="Chow J."/>
            <person name="Chiniquy J."/>
            <person name="Lipzen A."/>
            <person name="Tritt A."/>
            <person name="Sun H."/>
            <person name="Haridas S."/>
            <person name="LaButti K."/>
            <person name="Ohm R.A."/>
            <person name="Kues U."/>
            <person name="Blanchette R.A."/>
            <person name="Grigoriev I.V."/>
            <person name="Minto R.E."/>
            <person name="Hibbett D.S."/>
        </authorList>
    </citation>
    <scope>NUCLEOTIDE SEQUENCE [LARGE SCALE GENOMIC DNA]</scope>
    <source>
        <strain evidence="3 4">FP15055 ss-10</strain>
    </source>
</reference>
<evidence type="ECO:0000256" key="1">
    <source>
        <dbReference type="SAM" id="Phobius"/>
    </source>
</evidence>
<evidence type="ECO:0000313" key="3">
    <source>
        <dbReference type="EMBL" id="KIY68020.1"/>
    </source>
</evidence>
<keyword evidence="2" id="KW-0732">Signal</keyword>
<keyword evidence="4" id="KW-1185">Reference proteome</keyword>
<protein>
    <submittedName>
        <fullName evidence="3">Uncharacterized protein</fullName>
    </submittedName>
</protein>
<proteinExistence type="predicted"/>
<feature type="signal peptide" evidence="2">
    <location>
        <begin position="1"/>
        <end position="18"/>
    </location>
</feature>
<keyword evidence="1" id="KW-0812">Transmembrane</keyword>
<sequence>MRLTGLITAFMAAGMASAAPMRVIVLSEPLPAAAVHGHSNGEVNANIVPIPMPGAGRRGRPCSSKMSLTNALRTALGLEVVQDFKPHHGHHVAGTAVTFDPVTMEGHTKGGDRIKIVSPPPASQRHRDSPILRLHNALLMLGPWEGRAVAFVFGCGIGVLLRIVFMALLLSYRAITRTRSEEEHVRTGEDYVIPAPDYYLDEKDPILFEVVEIEEEEQRK</sequence>
<dbReference type="AlphaFoldDB" id="A0A0D7BCP1"/>
<dbReference type="EMBL" id="KN880511">
    <property type="protein sequence ID" value="KIY68020.1"/>
    <property type="molecule type" value="Genomic_DNA"/>
</dbReference>
<dbReference type="OrthoDB" id="3233375at2759"/>
<evidence type="ECO:0000313" key="4">
    <source>
        <dbReference type="Proteomes" id="UP000054007"/>
    </source>
</evidence>